<keyword evidence="1" id="KW-0004">4Fe-4S</keyword>
<dbReference type="InterPro" id="IPR017900">
    <property type="entry name" value="4Fe4S_Fe_S_CS"/>
</dbReference>
<feature type="non-terminal residue" evidence="7">
    <location>
        <position position="1"/>
    </location>
</feature>
<evidence type="ECO:0000256" key="5">
    <source>
        <dbReference type="ARBA" id="ARBA00023014"/>
    </source>
</evidence>
<dbReference type="PANTHER" id="PTHR32479">
    <property type="entry name" value="GLYCOLATE OXIDASE IRON-SULFUR SUBUNIT"/>
    <property type="match status" value="1"/>
</dbReference>
<dbReference type="AlphaFoldDB" id="A0A382AHQ5"/>
<dbReference type="EMBL" id="UINC01025262">
    <property type="protein sequence ID" value="SVB00513.1"/>
    <property type="molecule type" value="Genomic_DNA"/>
</dbReference>
<dbReference type="InterPro" id="IPR009051">
    <property type="entry name" value="Helical_ferredxn"/>
</dbReference>
<keyword evidence="4" id="KW-0408">Iron</keyword>
<dbReference type="Gene3D" id="1.10.1060.10">
    <property type="entry name" value="Alpha-helical ferredoxin"/>
    <property type="match status" value="1"/>
</dbReference>
<dbReference type="Pfam" id="PF02754">
    <property type="entry name" value="CCG"/>
    <property type="match status" value="2"/>
</dbReference>
<keyword evidence="5" id="KW-0411">Iron-sulfur</keyword>
<dbReference type="PROSITE" id="PS00198">
    <property type="entry name" value="4FE4S_FER_1"/>
    <property type="match status" value="2"/>
</dbReference>
<reference evidence="7" key="1">
    <citation type="submission" date="2018-05" db="EMBL/GenBank/DDBJ databases">
        <authorList>
            <person name="Lanie J.A."/>
            <person name="Ng W.-L."/>
            <person name="Kazmierczak K.M."/>
            <person name="Andrzejewski T.M."/>
            <person name="Davidsen T.M."/>
            <person name="Wayne K.J."/>
            <person name="Tettelin H."/>
            <person name="Glass J.I."/>
            <person name="Rusch D."/>
            <person name="Podicherti R."/>
            <person name="Tsui H.-C.T."/>
            <person name="Winkler M.E."/>
        </authorList>
    </citation>
    <scope>NUCLEOTIDE SEQUENCE</scope>
</reference>
<sequence length="451" mass="50435">RKTYMNAEVGPAETSKTVTVRSESELGRHYDKFLDCVHCGLCLPACPTYAELGLEMDSPRGRIYLMRAYAEGRIDITDNLVHHVHQCLNCRACETACPAGVDYGSIVELARAEIEENRPRPSGEQWLRDLIFKRLLPSSDLLRLSFLPLRVYQKLGIQKLVRKLGLLNLLPERLRTMESMLPQLPQRALKRCIRSVNPAEGQRQHRVGLVSGCVMNEIFTHINVATVKVLTRNGCEVVVPDNQTCCGALQAHSGERETAKDLARVNIGVFEQAEVDVVIINAAGCGAQLKEYDKLLKDDPEYRDRAQAFTDKVRDVCEFLGEISLNETLGRVDARVAYHDACHLAHGQQIREQPRSLLRKIPGLELVELGESDWCCGSAGVYNITHPEMAERLLDRKITHVNKAAPDIVATGNPGCILQIQHGIDQEGKQIEVVHPVQLLNRAYQIATNRS</sequence>
<keyword evidence="2" id="KW-0479">Metal-binding</keyword>
<dbReference type="SUPFAM" id="SSF46548">
    <property type="entry name" value="alpha-helical ferredoxin"/>
    <property type="match status" value="1"/>
</dbReference>
<organism evidence="7">
    <name type="scientific">marine metagenome</name>
    <dbReference type="NCBI Taxonomy" id="408172"/>
    <lineage>
        <taxon>unclassified sequences</taxon>
        <taxon>metagenomes</taxon>
        <taxon>ecological metagenomes</taxon>
    </lineage>
</organism>
<proteinExistence type="predicted"/>
<evidence type="ECO:0000256" key="1">
    <source>
        <dbReference type="ARBA" id="ARBA00022485"/>
    </source>
</evidence>
<dbReference type="PIRSF" id="PIRSF000139">
    <property type="entry name" value="Glc_ox_4Fe-4S"/>
    <property type="match status" value="1"/>
</dbReference>
<name>A0A382AHQ5_9ZZZZ</name>
<dbReference type="InterPro" id="IPR017896">
    <property type="entry name" value="4Fe4S_Fe-S-bd"/>
</dbReference>
<dbReference type="PROSITE" id="PS51379">
    <property type="entry name" value="4FE4S_FER_2"/>
    <property type="match status" value="2"/>
</dbReference>
<feature type="domain" description="4Fe-4S ferredoxin-type" evidence="6">
    <location>
        <begin position="26"/>
        <end position="57"/>
    </location>
</feature>
<dbReference type="Pfam" id="PF13183">
    <property type="entry name" value="Fer4_8"/>
    <property type="match status" value="1"/>
</dbReference>
<protein>
    <recommendedName>
        <fullName evidence="6">4Fe-4S ferredoxin-type domain-containing protein</fullName>
    </recommendedName>
</protein>
<evidence type="ECO:0000256" key="3">
    <source>
        <dbReference type="ARBA" id="ARBA00022737"/>
    </source>
</evidence>
<accession>A0A382AHQ5</accession>
<dbReference type="GO" id="GO:0046872">
    <property type="term" value="F:metal ion binding"/>
    <property type="evidence" value="ECO:0007669"/>
    <property type="project" value="UniProtKB-KW"/>
</dbReference>
<feature type="domain" description="4Fe-4S ferredoxin-type" evidence="6">
    <location>
        <begin position="78"/>
        <end position="101"/>
    </location>
</feature>
<dbReference type="InterPro" id="IPR012257">
    <property type="entry name" value="Glc_ox_4Fe-4S"/>
</dbReference>
<gene>
    <name evidence="7" type="ORF">METZ01_LOCUS153367</name>
</gene>
<dbReference type="PANTHER" id="PTHR32479:SF17">
    <property type="entry name" value="GLYCOLATE OXIDASE IRON-SULFUR SUBUNIT"/>
    <property type="match status" value="1"/>
</dbReference>
<dbReference type="InterPro" id="IPR004017">
    <property type="entry name" value="Cys_rich_dom"/>
</dbReference>
<keyword evidence="3" id="KW-0677">Repeat</keyword>
<evidence type="ECO:0000259" key="6">
    <source>
        <dbReference type="PROSITE" id="PS51379"/>
    </source>
</evidence>
<dbReference type="GO" id="GO:0051539">
    <property type="term" value="F:4 iron, 4 sulfur cluster binding"/>
    <property type="evidence" value="ECO:0007669"/>
    <property type="project" value="UniProtKB-KW"/>
</dbReference>
<dbReference type="GO" id="GO:0016491">
    <property type="term" value="F:oxidoreductase activity"/>
    <property type="evidence" value="ECO:0007669"/>
    <property type="project" value="UniProtKB-ARBA"/>
</dbReference>
<evidence type="ECO:0000256" key="2">
    <source>
        <dbReference type="ARBA" id="ARBA00022723"/>
    </source>
</evidence>
<evidence type="ECO:0000256" key="4">
    <source>
        <dbReference type="ARBA" id="ARBA00023004"/>
    </source>
</evidence>
<evidence type="ECO:0000313" key="7">
    <source>
        <dbReference type="EMBL" id="SVB00513.1"/>
    </source>
</evidence>